<keyword evidence="5 10" id="KW-0573">Peptidoglycan synthesis</keyword>
<dbReference type="GO" id="GO:0015648">
    <property type="term" value="F:lipid-linked peptidoglycan transporter activity"/>
    <property type="evidence" value="ECO:0007669"/>
    <property type="project" value="UniProtKB-UniRule"/>
</dbReference>
<dbReference type="InterPro" id="IPR004268">
    <property type="entry name" value="MurJ"/>
</dbReference>
<keyword evidence="4 10" id="KW-0133">Cell shape</keyword>
<dbReference type="GO" id="GO:0009252">
    <property type="term" value="P:peptidoglycan biosynthetic process"/>
    <property type="evidence" value="ECO:0007669"/>
    <property type="project" value="UniProtKB-UniRule"/>
</dbReference>
<feature type="transmembrane region" description="Helical" evidence="10">
    <location>
        <begin position="320"/>
        <end position="344"/>
    </location>
</feature>
<evidence type="ECO:0000256" key="10">
    <source>
        <dbReference type="HAMAP-Rule" id="MF_02078"/>
    </source>
</evidence>
<evidence type="ECO:0000313" key="12">
    <source>
        <dbReference type="EMBL" id="OYQ19848.1"/>
    </source>
</evidence>
<dbReference type="EMBL" id="NOXS01000030">
    <property type="protein sequence ID" value="OYQ19848.1"/>
    <property type="molecule type" value="Genomic_DNA"/>
</dbReference>
<accession>A0A255XS96</accession>
<feature type="transmembrane region" description="Helical" evidence="10">
    <location>
        <begin position="281"/>
        <end position="299"/>
    </location>
</feature>
<dbReference type="GO" id="GO:0034204">
    <property type="term" value="P:lipid translocation"/>
    <property type="evidence" value="ECO:0007669"/>
    <property type="project" value="TreeGrafter"/>
</dbReference>
<keyword evidence="3 10" id="KW-0812">Transmembrane</keyword>
<proteinExistence type="inferred from homology"/>
<evidence type="ECO:0000256" key="1">
    <source>
        <dbReference type="ARBA" id="ARBA00004651"/>
    </source>
</evidence>
<feature type="transmembrane region" description="Helical" evidence="10">
    <location>
        <begin position="195"/>
        <end position="215"/>
    </location>
</feature>
<keyword evidence="7 10" id="KW-0472">Membrane</keyword>
<evidence type="ECO:0000256" key="3">
    <source>
        <dbReference type="ARBA" id="ARBA00022692"/>
    </source>
</evidence>
<dbReference type="HAMAP" id="MF_02078">
    <property type="entry name" value="MurJ_MviN"/>
    <property type="match status" value="1"/>
</dbReference>
<comment type="similarity">
    <text evidence="9 10 11">Belongs to the MurJ/MviN family.</text>
</comment>
<comment type="function">
    <text evidence="8 10 11">Involved in peptidoglycan biosynthesis. Transports lipid-linked peptidoglycan precursors from the inner to the outer leaflet of the cytoplasmic membrane.</text>
</comment>
<dbReference type="AlphaFoldDB" id="A0A255XS96"/>
<dbReference type="NCBIfam" id="TIGR01695">
    <property type="entry name" value="murJ_mviN"/>
    <property type="match status" value="1"/>
</dbReference>
<evidence type="ECO:0000256" key="8">
    <source>
        <dbReference type="ARBA" id="ARBA00060041"/>
    </source>
</evidence>
<evidence type="ECO:0000256" key="7">
    <source>
        <dbReference type="ARBA" id="ARBA00023136"/>
    </source>
</evidence>
<reference evidence="12 13" key="1">
    <citation type="submission" date="2017-07" db="EMBL/GenBank/DDBJ databases">
        <title>Elstera cyanobacteriorum sp. nov., a novel bacterium isolated from cyanobacterial aggregates in a eutrophic lake.</title>
        <authorList>
            <person name="Cai H."/>
        </authorList>
    </citation>
    <scope>NUCLEOTIDE SEQUENCE [LARGE SCALE GENOMIC DNA]</scope>
    <source>
        <strain evidence="12 13">TH019</strain>
    </source>
</reference>
<dbReference type="GO" id="GO:0008360">
    <property type="term" value="P:regulation of cell shape"/>
    <property type="evidence" value="ECO:0007669"/>
    <property type="project" value="UniProtKB-UniRule"/>
</dbReference>
<evidence type="ECO:0000256" key="11">
    <source>
        <dbReference type="PIRNR" id="PIRNR002869"/>
    </source>
</evidence>
<keyword evidence="10 11" id="KW-0813">Transport</keyword>
<keyword evidence="13" id="KW-1185">Reference proteome</keyword>
<feature type="transmembrane region" description="Helical" evidence="10">
    <location>
        <begin position="364"/>
        <end position="383"/>
    </location>
</feature>
<evidence type="ECO:0000256" key="9">
    <source>
        <dbReference type="ARBA" id="ARBA00061532"/>
    </source>
</evidence>
<keyword evidence="6 10" id="KW-1133">Transmembrane helix</keyword>
<comment type="pathway">
    <text evidence="10">Cell wall biogenesis; peptidoglycan biosynthesis.</text>
</comment>
<feature type="transmembrane region" description="Helical" evidence="10">
    <location>
        <begin position="60"/>
        <end position="77"/>
    </location>
</feature>
<feature type="transmembrane region" description="Helical" evidence="10">
    <location>
        <begin position="89"/>
        <end position="111"/>
    </location>
</feature>
<protein>
    <recommendedName>
        <fullName evidence="10">Probable lipid II flippase MurJ</fullName>
    </recommendedName>
</protein>
<sequence>MSSSFARAIATVGGYTMISRVLGFVRDMLQAAVLGAGPESDAFLVAFKLPNFFRRLFGEGAFNAAFVPVFAGILATDGQRRAVIFAEQAMAVLLAALILFLGLAEVGMRYLTMAMAPGFIGDPERFELTVYLSRITFPYLLLVSLASLQSGVLNSLDRYAAAAATPILLNLCMIAAMLGLVPILGARGLDGVAEALAWGVVASGVAQFLWLAYACRAAGAPLRLPLPRLTPDVKKLLKLLLPGVLGAGIIHVNVMIDMMIASLLPAGAVTHLYYADRIAQLPLGVVGAAIATALLPLLSRQIRQGEAEAAHGSQNRALEYGLMFTLPATAALIALADPIMLVLFARGAFSLADAAETARVLQSFALGLPAYVLVKGLTPGFFAREDTRTPVRFAAICLVGNLVFNLGLMPWLGAAGVALATSLSSWLNVGLLASTLHRRGLLSFDARLRRRAPRLLLASLVMAGAIFALLPWLSPILQPGHLWRYPVFAGLCVGGALLFFAVGHALGGVNLRDIKALRRRG</sequence>
<dbReference type="InterPro" id="IPR051050">
    <property type="entry name" value="Lipid_II_flippase_MurJ/MviN"/>
</dbReference>
<keyword evidence="2 10" id="KW-1003">Cell membrane</keyword>
<feature type="transmembrane region" description="Helical" evidence="10">
    <location>
        <begin position="390"/>
        <end position="408"/>
    </location>
</feature>
<feature type="transmembrane region" description="Helical" evidence="10">
    <location>
        <begin position="236"/>
        <end position="261"/>
    </location>
</feature>
<dbReference type="GO" id="GO:0005886">
    <property type="term" value="C:plasma membrane"/>
    <property type="evidence" value="ECO:0007669"/>
    <property type="project" value="UniProtKB-SubCell"/>
</dbReference>
<dbReference type="PIRSF" id="PIRSF002869">
    <property type="entry name" value="MviN"/>
    <property type="match status" value="1"/>
</dbReference>
<evidence type="ECO:0000256" key="2">
    <source>
        <dbReference type="ARBA" id="ARBA00022475"/>
    </source>
</evidence>
<comment type="caution">
    <text evidence="12">The sequence shown here is derived from an EMBL/GenBank/DDBJ whole genome shotgun (WGS) entry which is preliminary data.</text>
</comment>
<dbReference type="Pfam" id="PF03023">
    <property type="entry name" value="MurJ"/>
    <property type="match status" value="1"/>
</dbReference>
<keyword evidence="10 11" id="KW-0961">Cell wall biogenesis/degradation</keyword>
<dbReference type="RefSeq" id="WP_094408267.1">
    <property type="nucleotide sequence ID" value="NZ_BMJZ01000006.1"/>
</dbReference>
<feature type="transmembrane region" description="Helical" evidence="10">
    <location>
        <begin position="160"/>
        <end position="183"/>
    </location>
</feature>
<feature type="transmembrane region" description="Helical" evidence="10">
    <location>
        <begin position="131"/>
        <end position="148"/>
    </location>
</feature>
<dbReference type="Proteomes" id="UP000216361">
    <property type="component" value="Unassembled WGS sequence"/>
</dbReference>
<dbReference type="PANTHER" id="PTHR47019">
    <property type="entry name" value="LIPID II FLIPPASE MURJ"/>
    <property type="match status" value="1"/>
</dbReference>
<organism evidence="12 13">
    <name type="scientific">Elstera cyanobacteriorum</name>
    <dbReference type="NCBI Taxonomy" id="2022747"/>
    <lineage>
        <taxon>Bacteria</taxon>
        <taxon>Pseudomonadati</taxon>
        <taxon>Pseudomonadota</taxon>
        <taxon>Alphaproteobacteria</taxon>
        <taxon>Rhodospirillales</taxon>
        <taxon>Rhodospirillaceae</taxon>
        <taxon>Elstera</taxon>
    </lineage>
</organism>
<gene>
    <name evidence="12" type="primary">mviN</name>
    <name evidence="10" type="synonym">murJ</name>
    <name evidence="12" type="ORF">CHR90_06945</name>
</gene>
<name>A0A255XS96_9PROT</name>
<feature type="transmembrane region" description="Helical" evidence="10">
    <location>
        <begin position="485"/>
        <end position="511"/>
    </location>
</feature>
<keyword evidence="10" id="KW-0997">Cell inner membrane</keyword>
<feature type="transmembrane region" description="Helical" evidence="10">
    <location>
        <begin position="414"/>
        <end position="434"/>
    </location>
</feature>
<evidence type="ECO:0000256" key="5">
    <source>
        <dbReference type="ARBA" id="ARBA00022984"/>
    </source>
</evidence>
<comment type="subcellular location">
    <subcellularLocation>
        <location evidence="10">Cell inner membrane</location>
        <topology evidence="10">Multi-pass membrane protein</topology>
    </subcellularLocation>
    <subcellularLocation>
        <location evidence="1">Cell membrane</location>
        <topology evidence="1">Multi-pass membrane protein</topology>
    </subcellularLocation>
</comment>
<evidence type="ECO:0000256" key="4">
    <source>
        <dbReference type="ARBA" id="ARBA00022960"/>
    </source>
</evidence>
<dbReference type="GO" id="GO:0071555">
    <property type="term" value="P:cell wall organization"/>
    <property type="evidence" value="ECO:0007669"/>
    <property type="project" value="UniProtKB-UniRule"/>
</dbReference>
<feature type="transmembrane region" description="Helical" evidence="10">
    <location>
        <begin position="455"/>
        <end position="473"/>
    </location>
</feature>
<dbReference type="UniPathway" id="UPA00219"/>
<dbReference type="PANTHER" id="PTHR47019:SF1">
    <property type="entry name" value="LIPID II FLIPPASE MURJ"/>
    <property type="match status" value="1"/>
</dbReference>
<evidence type="ECO:0000313" key="13">
    <source>
        <dbReference type="Proteomes" id="UP000216361"/>
    </source>
</evidence>
<dbReference type="PRINTS" id="PR01806">
    <property type="entry name" value="VIRFACTRMVIN"/>
</dbReference>
<evidence type="ECO:0000256" key="6">
    <source>
        <dbReference type="ARBA" id="ARBA00022989"/>
    </source>
</evidence>
<dbReference type="CDD" id="cd13123">
    <property type="entry name" value="MATE_MurJ_like"/>
    <property type="match status" value="1"/>
</dbReference>
<dbReference type="OrthoDB" id="9816572at2"/>